<evidence type="ECO:0000313" key="2">
    <source>
        <dbReference type="Proteomes" id="UP001497700"/>
    </source>
</evidence>
<dbReference type="EMBL" id="MU393481">
    <property type="protein sequence ID" value="KAI4864775.1"/>
    <property type="molecule type" value="Genomic_DNA"/>
</dbReference>
<comment type="caution">
    <text evidence="1">The sequence shown here is derived from an EMBL/GenBank/DDBJ whole genome shotgun (WGS) entry which is preliminary data.</text>
</comment>
<dbReference type="Proteomes" id="UP001497700">
    <property type="component" value="Unassembled WGS sequence"/>
</dbReference>
<reference evidence="1 2" key="1">
    <citation type="journal article" date="2022" name="New Phytol.">
        <title>Ecological generalism drives hyperdiversity of secondary metabolite gene clusters in xylarialean endophytes.</title>
        <authorList>
            <person name="Franco M.E.E."/>
            <person name="Wisecaver J.H."/>
            <person name="Arnold A.E."/>
            <person name="Ju Y.M."/>
            <person name="Slot J.C."/>
            <person name="Ahrendt S."/>
            <person name="Moore L.P."/>
            <person name="Eastman K.E."/>
            <person name="Scott K."/>
            <person name="Konkel Z."/>
            <person name="Mondo S.J."/>
            <person name="Kuo A."/>
            <person name="Hayes R.D."/>
            <person name="Haridas S."/>
            <person name="Andreopoulos B."/>
            <person name="Riley R."/>
            <person name="LaButti K."/>
            <person name="Pangilinan J."/>
            <person name="Lipzen A."/>
            <person name="Amirebrahimi M."/>
            <person name="Yan J."/>
            <person name="Adam C."/>
            <person name="Keymanesh K."/>
            <person name="Ng V."/>
            <person name="Louie K."/>
            <person name="Northen T."/>
            <person name="Drula E."/>
            <person name="Henrissat B."/>
            <person name="Hsieh H.M."/>
            <person name="Youens-Clark K."/>
            <person name="Lutzoni F."/>
            <person name="Miadlikowska J."/>
            <person name="Eastwood D.C."/>
            <person name="Hamelin R.C."/>
            <person name="Grigoriev I.V."/>
            <person name="U'Ren J.M."/>
        </authorList>
    </citation>
    <scope>NUCLEOTIDE SEQUENCE [LARGE SCALE GENOMIC DNA]</scope>
    <source>
        <strain evidence="1 2">CBS 119005</strain>
    </source>
</reference>
<name>A0ACB9YZC1_9PEZI</name>
<organism evidence="1 2">
    <name type="scientific">Hypoxylon rubiginosum</name>
    <dbReference type="NCBI Taxonomy" id="110542"/>
    <lineage>
        <taxon>Eukaryota</taxon>
        <taxon>Fungi</taxon>
        <taxon>Dikarya</taxon>
        <taxon>Ascomycota</taxon>
        <taxon>Pezizomycotina</taxon>
        <taxon>Sordariomycetes</taxon>
        <taxon>Xylariomycetidae</taxon>
        <taxon>Xylariales</taxon>
        <taxon>Hypoxylaceae</taxon>
        <taxon>Hypoxylon</taxon>
    </lineage>
</organism>
<sequence length="889" mass="95152">MRFIGLALAFPFVQGAAALNRRADNTTSSNPIARSFIIEYAPGQANRRDGLAAAEGIRIVKAFNSPIFSGASIETDSYGMDKLQALPDVLRVWPNERAYLGPVEPTVLDGFPASFNYTTHNITGVSKLHDAGILGKGVKVGIVDSGTWYNHTALGGGFGPGFKVAGGHDFVGDGSWPSGDKTPDDDPLDHFGHGTHVAGIVAAKADTWTGVAPEATIYSYKVFPSYDYTDTETIIDAFLRAYEDEVDIVTASIGSPGGWSTHAWAEVASRLVDEGILVTIAAGNSGDRGPIYGSTGSSGTNVLAIASVEGEVFPEFPFGANITLDGITNTTILGYLPSTYYFPSTVVGWPVVPLAFNTSDPAEACKSYPEGTQNLTGKIPIVRRGTCSFATKQANLEALGAEYVLFYNNESPLITPGTSDEDSLIALVTAEIGQAIIDIVKANGTVTADFSVNPENPIGYANADGVKPNIFTQWGPSYDLDMKPDIAGPGGNIFSTYLDGDYAIMSGTSMAAPYVAGVAALYISAYGGRSVHGKGFAQMLRKRIIASGMSLPWSDGTDTDFGFAASVAQVGNGLVNGFKVVNYSTGVEYEKFNLNDTANFRESHPLTVTNNGAGEVSYSFSAESVGGAEILGWLHVESGNSKRVKTFAELVPMELSVDVSLPEGFTLQAGESKTVSIDFVNPQGSGWNASGFPLYSGKVILSTSTGEQLSFPYLGLGADLKAELTSVYYPGYPFSTSSVYNQNLNLKSNYTFNLSLASQDFPKIHTQSIWGSKQIRWDVYEAGWNESQWSYPPVEGENGYVGPAASWNGSAGNFDPRYYDPNETFTFPRTDTLRGGLDHWWFGKLGNGSQIANGNYTWRFATLRPFGDPAVSEDWDIFKTPQITVLGHY</sequence>
<protein>
    <submittedName>
        <fullName evidence="1">Subtilisin-like protein</fullName>
    </submittedName>
</protein>
<proteinExistence type="predicted"/>
<evidence type="ECO:0000313" key="1">
    <source>
        <dbReference type="EMBL" id="KAI4864775.1"/>
    </source>
</evidence>
<accession>A0ACB9YZC1</accession>
<gene>
    <name evidence="1" type="ORF">F4820DRAFT_422527</name>
</gene>
<keyword evidence="2" id="KW-1185">Reference proteome</keyword>